<sequence>MRYTRSHETLRPPQLPANNDKENGVSYISGSYASDQDGIAIATYSWLLPDDTMARGVVQIAHGLAEHAGRYDRFARALNDAGFHVVASDHRGHGQSIHTVGGDFGAPGFPGLQADMVQLGEELKSSYPRVPLFLFAHSMGSFATQHLLLERSDLYDGVVLSGTSVLDAIVASMGDRPIGDLSAFNAQFEHRTGYEWLSRDTDEVDKYVADPLCGFDLPAETVATLFAGADELADPANLATIRHDLPILLASGTADPLAGGGQLVENLADRYRAAGLTDVEVRLYPEARHEIVNETNRDEVTEDIVRWLIEHS</sequence>
<dbReference type="AlphaFoldDB" id="A0A3N6W5L7"/>
<accession>A0A3N6W5L7</accession>
<comment type="caution">
    <text evidence="3">The sequence shown here is derived from an EMBL/GenBank/DDBJ whole genome shotgun (WGS) entry which is preliminary data.</text>
</comment>
<dbReference type="EMBL" id="RQJX01000017">
    <property type="protein sequence ID" value="RQN02810.1"/>
    <property type="molecule type" value="Genomic_DNA"/>
</dbReference>
<gene>
    <name evidence="3" type="ORF">EHW97_11980</name>
</gene>
<feature type="domain" description="Serine aminopeptidase S33" evidence="2">
    <location>
        <begin position="54"/>
        <end position="296"/>
    </location>
</feature>
<dbReference type="SUPFAM" id="SSF53474">
    <property type="entry name" value="alpha/beta-Hydrolases"/>
    <property type="match status" value="1"/>
</dbReference>
<dbReference type="InterPro" id="IPR022742">
    <property type="entry name" value="Hydrolase_4"/>
</dbReference>
<dbReference type="Proteomes" id="UP000275225">
    <property type="component" value="Unassembled WGS sequence"/>
</dbReference>
<dbReference type="GO" id="GO:0016787">
    <property type="term" value="F:hydrolase activity"/>
    <property type="evidence" value="ECO:0007669"/>
    <property type="project" value="UniProtKB-KW"/>
</dbReference>
<evidence type="ECO:0000313" key="4">
    <source>
        <dbReference type="Proteomes" id="UP000275225"/>
    </source>
</evidence>
<organism evidence="3 4">
    <name type="scientific">Aeromicrobium camelliae</name>
    <dbReference type="NCBI Taxonomy" id="1538144"/>
    <lineage>
        <taxon>Bacteria</taxon>
        <taxon>Bacillati</taxon>
        <taxon>Actinomycetota</taxon>
        <taxon>Actinomycetes</taxon>
        <taxon>Propionibacteriales</taxon>
        <taxon>Nocardioidaceae</taxon>
        <taxon>Aeromicrobium</taxon>
    </lineage>
</organism>
<evidence type="ECO:0000256" key="1">
    <source>
        <dbReference type="SAM" id="MobiDB-lite"/>
    </source>
</evidence>
<dbReference type="InterPro" id="IPR029058">
    <property type="entry name" value="AB_hydrolase_fold"/>
</dbReference>
<name>A0A3N6W5L7_9ACTN</name>
<dbReference type="InterPro" id="IPR051044">
    <property type="entry name" value="MAG_DAG_Lipase"/>
</dbReference>
<evidence type="ECO:0000313" key="3">
    <source>
        <dbReference type="EMBL" id="RQN02810.1"/>
    </source>
</evidence>
<dbReference type="PANTHER" id="PTHR11614">
    <property type="entry name" value="PHOSPHOLIPASE-RELATED"/>
    <property type="match status" value="1"/>
</dbReference>
<proteinExistence type="predicted"/>
<dbReference type="Gene3D" id="3.40.50.1820">
    <property type="entry name" value="alpha/beta hydrolase"/>
    <property type="match status" value="1"/>
</dbReference>
<reference evidence="3 4" key="1">
    <citation type="submission" date="2018-11" db="EMBL/GenBank/DDBJ databases">
        <authorList>
            <person name="Li F."/>
        </authorList>
    </citation>
    <scope>NUCLEOTIDE SEQUENCE [LARGE SCALE GENOMIC DNA]</scope>
    <source>
        <strain evidence="3 4">YS17T</strain>
    </source>
</reference>
<dbReference type="Pfam" id="PF12146">
    <property type="entry name" value="Hydrolase_4"/>
    <property type="match status" value="1"/>
</dbReference>
<feature type="compositionally biased region" description="Basic and acidic residues" evidence="1">
    <location>
        <begin position="1"/>
        <end position="10"/>
    </location>
</feature>
<evidence type="ECO:0000259" key="2">
    <source>
        <dbReference type="Pfam" id="PF12146"/>
    </source>
</evidence>
<feature type="region of interest" description="Disordered" evidence="1">
    <location>
        <begin position="1"/>
        <end position="22"/>
    </location>
</feature>
<keyword evidence="4" id="KW-1185">Reference proteome</keyword>
<keyword evidence="3" id="KW-0378">Hydrolase</keyword>
<dbReference type="OrthoDB" id="9806902at2"/>
<protein>
    <submittedName>
        <fullName evidence="3">Alpha/beta fold hydrolase</fullName>
    </submittedName>
</protein>